<dbReference type="GO" id="GO:0005886">
    <property type="term" value="C:plasma membrane"/>
    <property type="evidence" value="ECO:0007669"/>
    <property type="project" value="UniProtKB-SubCell"/>
</dbReference>
<comment type="caution">
    <text evidence="7">The sequence shown here is derived from an EMBL/GenBank/DDBJ whole genome shotgun (WGS) entry which is preliminary data.</text>
</comment>
<proteinExistence type="predicted"/>
<protein>
    <submittedName>
        <fullName evidence="7">Oligosaccharide flippase family protein</fullName>
    </submittedName>
</protein>
<evidence type="ECO:0000256" key="3">
    <source>
        <dbReference type="ARBA" id="ARBA00022692"/>
    </source>
</evidence>
<dbReference type="PANTHER" id="PTHR30250:SF21">
    <property type="entry name" value="LIPID II FLIPPASE MURJ"/>
    <property type="match status" value="1"/>
</dbReference>
<organism evidence="7 8">
    <name type="scientific">Candidatus Gallimonas intestinigallinarum</name>
    <dbReference type="NCBI Taxonomy" id="2838604"/>
    <lineage>
        <taxon>Bacteria</taxon>
        <taxon>Bacillati</taxon>
        <taxon>Bacillota</taxon>
        <taxon>Clostridia</taxon>
        <taxon>Candidatus Gallimonas</taxon>
    </lineage>
</organism>
<dbReference type="AlphaFoldDB" id="A0A9D2DWJ6"/>
<reference evidence="7" key="2">
    <citation type="submission" date="2021-04" db="EMBL/GenBank/DDBJ databases">
        <authorList>
            <person name="Gilroy R."/>
        </authorList>
    </citation>
    <scope>NUCLEOTIDE SEQUENCE</scope>
    <source>
        <strain evidence="7">CHK33-5263</strain>
    </source>
</reference>
<feature type="transmembrane region" description="Helical" evidence="6">
    <location>
        <begin position="265"/>
        <end position="285"/>
    </location>
</feature>
<feature type="transmembrane region" description="Helical" evidence="6">
    <location>
        <begin position="177"/>
        <end position="201"/>
    </location>
</feature>
<dbReference type="PANTHER" id="PTHR30250">
    <property type="entry name" value="PST FAMILY PREDICTED COLANIC ACID TRANSPORTER"/>
    <property type="match status" value="1"/>
</dbReference>
<feature type="transmembrane region" description="Helical" evidence="6">
    <location>
        <begin position="83"/>
        <end position="103"/>
    </location>
</feature>
<gene>
    <name evidence="7" type="ORF">H9812_02290</name>
</gene>
<sequence>MNLYRTAAVVTFFNAAEHCLGFLYRIILSRTLGAEGLGVYQAAYSVFAVFLTVSSSGLPVTLSRILSKHRARGHRLKEQSASTAAILLSLCFSVPMTVLLFLFRDPFTGVFADPRCADVFYILLLGLSCTSVYSVLRGVFWGNKRFFAYSFVELVEEMLRIGVGIALLLLLPAANGITLTAVAVLVSYVCSFAIAAVYFFVRGGKLRSPRGELRPLLFSSLPVTAMRTSSSLLSSLISVLFPFMLRAAGYSSAAAMSEYGMVYGMVMPVMAVPCAFIGSIALVLVPELSEQFYRGNK</sequence>
<name>A0A9D2DWJ6_9FIRM</name>
<dbReference type="InterPro" id="IPR050833">
    <property type="entry name" value="Poly_Biosynth_Transport"/>
</dbReference>
<dbReference type="Pfam" id="PF01943">
    <property type="entry name" value="Polysacc_synt"/>
    <property type="match status" value="1"/>
</dbReference>
<evidence type="ECO:0000256" key="5">
    <source>
        <dbReference type="ARBA" id="ARBA00023136"/>
    </source>
</evidence>
<feature type="transmembrane region" description="Helical" evidence="6">
    <location>
        <begin position="7"/>
        <end position="27"/>
    </location>
</feature>
<accession>A0A9D2DWJ6</accession>
<comment type="subcellular location">
    <subcellularLocation>
        <location evidence="1">Cell membrane</location>
        <topology evidence="1">Multi-pass membrane protein</topology>
    </subcellularLocation>
</comment>
<keyword evidence="2" id="KW-1003">Cell membrane</keyword>
<feature type="transmembrane region" description="Helical" evidence="6">
    <location>
        <begin position="39"/>
        <end position="62"/>
    </location>
</feature>
<evidence type="ECO:0000256" key="2">
    <source>
        <dbReference type="ARBA" id="ARBA00022475"/>
    </source>
</evidence>
<dbReference type="EMBL" id="DXBS01000047">
    <property type="protein sequence ID" value="HIZ24289.1"/>
    <property type="molecule type" value="Genomic_DNA"/>
</dbReference>
<feature type="transmembrane region" description="Helical" evidence="6">
    <location>
        <begin position="221"/>
        <end position="245"/>
    </location>
</feature>
<evidence type="ECO:0000256" key="1">
    <source>
        <dbReference type="ARBA" id="ARBA00004651"/>
    </source>
</evidence>
<keyword evidence="3 6" id="KW-0812">Transmembrane</keyword>
<feature type="transmembrane region" description="Helical" evidence="6">
    <location>
        <begin position="148"/>
        <end position="171"/>
    </location>
</feature>
<keyword evidence="5 6" id="KW-0472">Membrane</keyword>
<evidence type="ECO:0000313" key="7">
    <source>
        <dbReference type="EMBL" id="HIZ24289.1"/>
    </source>
</evidence>
<reference evidence="7" key="1">
    <citation type="journal article" date="2021" name="PeerJ">
        <title>Extensive microbial diversity within the chicken gut microbiome revealed by metagenomics and culture.</title>
        <authorList>
            <person name="Gilroy R."/>
            <person name="Ravi A."/>
            <person name="Getino M."/>
            <person name="Pursley I."/>
            <person name="Horton D.L."/>
            <person name="Alikhan N.F."/>
            <person name="Baker D."/>
            <person name="Gharbi K."/>
            <person name="Hall N."/>
            <person name="Watson M."/>
            <person name="Adriaenssens E.M."/>
            <person name="Foster-Nyarko E."/>
            <person name="Jarju S."/>
            <person name="Secka A."/>
            <person name="Antonio M."/>
            <person name="Oren A."/>
            <person name="Chaudhuri R.R."/>
            <person name="La Ragione R."/>
            <person name="Hildebrand F."/>
            <person name="Pallen M.J."/>
        </authorList>
    </citation>
    <scope>NUCLEOTIDE SEQUENCE</scope>
    <source>
        <strain evidence="7">CHK33-5263</strain>
    </source>
</reference>
<dbReference type="Proteomes" id="UP000824044">
    <property type="component" value="Unassembled WGS sequence"/>
</dbReference>
<evidence type="ECO:0000256" key="6">
    <source>
        <dbReference type="SAM" id="Phobius"/>
    </source>
</evidence>
<evidence type="ECO:0000313" key="8">
    <source>
        <dbReference type="Proteomes" id="UP000824044"/>
    </source>
</evidence>
<feature type="transmembrane region" description="Helical" evidence="6">
    <location>
        <begin position="119"/>
        <end position="136"/>
    </location>
</feature>
<keyword evidence="4 6" id="KW-1133">Transmembrane helix</keyword>
<evidence type="ECO:0000256" key="4">
    <source>
        <dbReference type="ARBA" id="ARBA00022989"/>
    </source>
</evidence>
<dbReference type="InterPro" id="IPR002797">
    <property type="entry name" value="Polysacc_synth"/>
</dbReference>